<dbReference type="GO" id="GO:0004067">
    <property type="term" value="F:asparaginase activity"/>
    <property type="evidence" value="ECO:0007669"/>
    <property type="project" value="UniProtKB-UniRule"/>
</dbReference>
<dbReference type="InterPro" id="IPR037152">
    <property type="entry name" value="L-asparaginase_N_sf"/>
</dbReference>
<reference evidence="4 5" key="1">
    <citation type="submission" date="2019-03" db="EMBL/GenBank/DDBJ databases">
        <authorList>
            <person name="Kim M.K.M."/>
        </authorList>
    </citation>
    <scope>NUCLEOTIDE SEQUENCE [LARGE SCALE GENOMIC DNA]</scope>
    <source>
        <strain evidence="4 5">18JY15-6</strain>
    </source>
</reference>
<feature type="active site" description="O-isoaspartyl threonine intermediate" evidence="1">
    <location>
        <position position="12"/>
    </location>
</feature>
<evidence type="ECO:0000313" key="4">
    <source>
        <dbReference type="EMBL" id="TCJ23392.1"/>
    </source>
</evidence>
<evidence type="ECO:0000256" key="2">
    <source>
        <dbReference type="PIRSR" id="PIRSR001220-2"/>
    </source>
</evidence>
<keyword evidence="5" id="KW-1185">Reference proteome</keyword>
<dbReference type="PRINTS" id="PR00139">
    <property type="entry name" value="ASNGLNASE"/>
</dbReference>
<dbReference type="SUPFAM" id="SSF53774">
    <property type="entry name" value="Glutaminase/Asparaginase"/>
    <property type="match status" value="1"/>
</dbReference>
<dbReference type="PANTHER" id="PTHR11707">
    <property type="entry name" value="L-ASPARAGINASE"/>
    <property type="match status" value="1"/>
</dbReference>
<dbReference type="InterPro" id="IPR027474">
    <property type="entry name" value="L-asparaginase_N"/>
</dbReference>
<dbReference type="RefSeq" id="WP_131584096.1">
    <property type="nucleotide sequence ID" value="NZ_SJZJ01000017.1"/>
</dbReference>
<evidence type="ECO:0000259" key="3">
    <source>
        <dbReference type="Pfam" id="PF00710"/>
    </source>
</evidence>
<dbReference type="Gene3D" id="3.40.50.1170">
    <property type="entry name" value="L-asparaginase, N-terminal domain"/>
    <property type="match status" value="1"/>
</dbReference>
<evidence type="ECO:0000313" key="5">
    <source>
        <dbReference type="Proteomes" id="UP000295453"/>
    </source>
</evidence>
<dbReference type="AlphaFoldDB" id="A0A4V6NB83"/>
<name>A0A4V6NB83_9ACTN</name>
<dbReference type="EMBL" id="SJZJ01000017">
    <property type="protein sequence ID" value="TCJ23392.1"/>
    <property type="molecule type" value="Genomic_DNA"/>
</dbReference>
<dbReference type="Proteomes" id="UP000295453">
    <property type="component" value="Unassembled WGS sequence"/>
</dbReference>
<dbReference type="SMART" id="SM00870">
    <property type="entry name" value="Asparaginase"/>
    <property type="match status" value="1"/>
</dbReference>
<organism evidence="4 5">
    <name type="scientific">Nocardioides jejuensis</name>
    <dbReference type="NCBI Taxonomy" id="2502782"/>
    <lineage>
        <taxon>Bacteria</taxon>
        <taxon>Bacillati</taxon>
        <taxon>Actinomycetota</taxon>
        <taxon>Actinomycetes</taxon>
        <taxon>Propionibacteriales</taxon>
        <taxon>Nocardioidaceae</taxon>
        <taxon>Nocardioides</taxon>
    </lineage>
</organism>
<feature type="binding site" evidence="2">
    <location>
        <position position="53"/>
    </location>
    <ligand>
        <name>substrate</name>
    </ligand>
</feature>
<feature type="domain" description="L-asparaginase N-terminal" evidence="3">
    <location>
        <begin position="3"/>
        <end position="153"/>
    </location>
</feature>
<dbReference type="InterPro" id="IPR006034">
    <property type="entry name" value="Asparaginase/glutaminase-like"/>
</dbReference>
<dbReference type="PANTHER" id="PTHR11707:SF28">
    <property type="entry name" value="60 KDA LYSOPHOSPHOLIPASE"/>
    <property type="match status" value="1"/>
</dbReference>
<dbReference type="Pfam" id="PF00710">
    <property type="entry name" value="Asparaginase"/>
    <property type="match status" value="1"/>
</dbReference>
<feature type="binding site" evidence="2">
    <location>
        <begin position="82"/>
        <end position="83"/>
    </location>
    <ligand>
        <name>substrate</name>
    </ligand>
</feature>
<protein>
    <submittedName>
        <fullName evidence="4">L-asparaginase</fullName>
    </submittedName>
</protein>
<dbReference type="InterPro" id="IPR036152">
    <property type="entry name" value="Asp/glu_Ase-like_sf"/>
</dbReference>
<gene>
    <name evidence="4" type="ORF">EPD65_11045</name>
</gene>
<proteinExistence type="predicted"/>
<comment type="caution">
    <text evidence="4">The sequence shown here is derived from an EMBL/GenBank/DDBJ whole genome shotgun (WGS) entry which is preliminary data.</text>
</comment>
<dbReference type="PIRSF" id="PIRSF001220">
    <property type="entry name" value="L-ASNase_gatD"/>
    <property type="match status" value="1"/>
</dbReference>
<sequence length="164" mass="16936">MPHIHVVATGGTIDKIYSRAGELEIGEPSVDALLAPVLTDLTYDVSPVLAVDSLDMTDADRVVLCQAIDALPGRHVVVTHGTDTMPETAAFLDAHLAAADQTVVLTGAMQPAAMGRSDAAFNLGAAMTAVQLLPAGVHIVMSGRVFPAGKVAKDRGRGVFVDAP</sequence>
<accession>A0A4V6NB83</accession>
<evidence type="ECO:0000256" key="1">
    <source>
        <dbReference type="PIRSR" id="PIRSR001220-1"/>
    </source>
</evidence>
<dbReference type="OrthoDB" id="9788068at2"/>
<dbReference type="PROSITE" id="PS51732">
    <property type="entry name" value="ASN_GLN_ASE_3"/>
    <property type="match status" value="1"/>
</dbReference>
<dbReference type="PIRSF" id="PIRSF500176">
    <property type="entry name" value="L_ASNase"/>
    <property type="match status" value="1"/>
</dbReference>